<dbReference type="PANTHER" id="PTHR44591:SF23">
    <property type="entry name" value="CHEY SUBFAMILY"/>
    <property type="match status" value="1"/>
</dbReference>
<evidence type="ECO:0000313" key="4">
    <source>
        <dbReference type="EMBL" id="KPL85520.1"/>
    </source>
</evidence>
<dbReference type="RefSeq" id="WP_054535846.1">
    <property type="nucleotide sequence ID" value="NZ_LGKP01000025.1"/>
</dbReference>
<dbReference type="GO" id="GO:0016301">
    <property type="term" value="F:kinase activity"/>
    <property type="evidence" value="ECO:0007669"/>
    <property type="project" value="UniProtKB-KW"/>
</dbReference>
<evidence type="ECO:0000256" key="2">
    <source>
        <dbReference type="PROSITE-ProRule" id="PRU00169"/>
    </source>
</evidence>
<comment type="caution">
    <text evidence="4">The sequence shown here is derived from an EMBL/GenBank/DDBJ whole genome shotgun (WGS) entry which is preliminary data.</text>
</comment>
<keyword evidence="5" id="KW-1185">Reference proteome</keyword>
<dbReference type="PANTHER" id="PTHR44591">
    <property type="entry name" value="STRESS RESPONSE REGULATOR PROTEIN 1"/>
    <property type="match status" value="1"/>
</dbReference>
<gene>
    <name evidence="4" type="ORF">SE18_18055</name>
</gene>
<reference evidence="4 5" key="1">
    <citation type="submission" date="2015-07" db="EMBL/GenBank/DDBJ databases">
        <title>Whole genome sequence of Herpetosiphon geysericola DSM 7119.</title>
        <authorList>
            <person name="Hemp J."/>
            <person name="Ward L.M."/>
            <person name="Pace L.A."/>
            <person name="Fischer W.W."/>
        </authorList>
    </citation>
    <scope>NUCLEOTIDE SEQUENCE [LARGE SCALE GENOMIC DNA]</scope>
    <source>
        <strain evidence="4 5">DSM 7119</strain>
    </source>
</reference>
<sequence length="130" mass="14231">MGMILVVDDNGDNRFLLQQMLSLNGYSVISAVNGQDALDKVHNTTPDLVLMDMAMPVKDGWTATAELKAESRYSHIPVIAVTGHTTYNELSRATAAGCVDHLEKPIDYEVLVNKVAQYLKKNEKQLALGA</sequence>
<keyword evidence="4" id="KW-0808">Transferase</keyword>
<dbReference type="CDD" id="cd17546">
    <property type="entry name" value="REC_hyHK_CKI1_RcsC-like"/>
    <property type="match status" value="1"/>
</dbReference>
<accession>A0A0P6Y0U0</accession>
<dbReference type="SUPFAM" id="SSF52172">
    <property type="entry name" value="CheY-like"/>
    <property type="match status" value="1"/>
</dbReference>
<dbReference type="InterPro" id="IPR011006">
    <property type="entry name" value="CheY-like_superfamily"/>
</dbReference>
<dbReference type="STRING" id="70996.SE18_18055"/>
<evidence type="ECO:0000256" key="1">
    <source>
        <dbReference type="ARBA" id="ARBA00022553"/>
    </source>
</evidence>
<dbReference type="GO" id="GO:0000160">
    <property type="term" value="P:phosphorelay signal transduction system"/>
    <property type="evidence" value="ECO:0007669"/>
    <property type="project" value="InterPro"/>
</dbReference>
<dbReference type="InterPro" id="IPR050595">
    <property type="entry name" value="Bact_response_regulator"/>
</dbReference>
<feature type="domain" description="Response regulatory" evidence="3">
    <location>
        <begin position="3"/>
        <end position="119"/>
    </location>
</feature>
<evidence type="ECO:0000259" key="3">
    <source>
        <dbReference type="PROSITE" id="PS50110"/>
    </source>
</evidence>
<dbReference type="EMBL" id="LGKP01000025">
    <property type="protein sequence ID" value="KPL85520.1"/>
    <property type="molecule type" value="Genomic_DNA"/>
</dbReference>
<dbReference type="InterPro" id="IPR001789">
    <property type="entry name" value="Sig_transdc_resp-reg_receiver"/>
</dbReference>
<organism evidence="4 5">
    <name type="scientific">Herpetosiphon geysericola</name>
    <dbReference type="NCBI Taxonomy" id="70996"/>
    <lineage>
        <taxon>Bacteria</taxon>
        <taxon>Bacillati</taxon>
        <taxon>Chloroflexota</taxon>
        <taxon>Chloroflexia</taxon>
        <taxon>Herpetosiphonales</taxon>
        <taxon>Herpetosiphonaceae</taxon>
        <taxon>Herpetosiphon</taxon>
    </lineage>
</organism>
<dbReference type="PROSITE" id="PS50110">
    <property type="entry name" value="RESPONSE_REGULATORY"/>
    <property type="match status" value="1"/>
</dbReference>
<keyword evidence="1 2" id="KW-0597">Phosphoprotein</keyword>
<dbReference type="Pfam" id="PF00072">
    <property type="entry name" value="Response_reg"/>
    <property type="match status" value="1"/>
</dbReference>
<keyword evidence="4" id="KW-0418">Kinase</keyword>
<dbReference type="SMART" id="SM00448">
    <property type="entry name" value="REC"/>
    <property type="match status" value="1"/>
</dbReference>
<protein>
    <submittedName>
        <fullName evidence="4">Histidine kinase</fullName>
    </submittedName>
</protein>
<evidence type="ECO:0000313" key="5">
    <source>
        <dbReference type="Proteomes" id="UP000050277"/>
    </source>
</evidence>
<dbReference type="Proteomes" id="UP000050277">
    <property type="component" value="Unassembled WGS sequence"/>
</dbReference>
<proteinExistence type="predicted"/>
<dbReference type="Gene3D" id="3.40.50.2300">
    <property type="match status" value="1"/>
</dbReference>
<dbReference type="OrthoDB" id="9802491at2"/>
<feature type="modified residue" description="4-aspartylphosphate" evidence="2">
    <location>
        <position position="52"/>
    </location>
</feature>
<dbReference type="AlphaFoldDB" id="A0A0P6Y0U0"/>
<name>A0A0P6Y0U0_9CHLR</name>